<dbReference type="EMBL" id="JBBHJZ010000001">
    <property type="protein sequence ID" value="MEJ5975822.1"/>
    <property type="molecule type" value="Genomic_DNA"/>
</dbReference>
<keyword evidence="1" id="KW-0808">Transferase</keyword>
<dbReference type="EC" id="2.8.2.-" evidence="1"/>
<proteinExistence type="predicted"/>
<dbReference type="GO" id="GO:0016740">
    <property type="term" value="F:transferase activity"/>
    <property type="evidence" value="ECO:0007669"/>
    <property type="project" value="UniProtKB-KW"/>
</dbReference>
<dbReference type="Proteomes" id="UP001361239">
    <property type="component" value="Unassembled WGS sequence"/>
</dbReference>
<keyword evidence="2" id="KW-1185">Reference proteome</keyword>
<evidence type="ECO:0000313" key="2">
    <source>
        <dbReference type="Proteomes" id="UP001361239"/>
    </source>
</evidence>
<evidence type="ECO:0000313" key="1">
    <source>
        <dbReference type="EMBL" id="MEJ5975822.1"/>
    </source>
</evidence>
<dbReference type="PANTHER" id="PTHR36451:SF1">
    <property type="entry name" value="OMEGA-HYDROXY-BETA-DIHYDROMENAQUINONE-9 SULFOTRANSFERASE STF3"/>
    <property type="match status" value="1"/>
</dbReference>
<accession>A0ABU8RS56</accession>
<reference evidence="1 2" key="1">
    <citation type="submission" date="2024-03" db="EMBL/GenBank/DDBJ databases">
        <authorList>
            <person name="Jo J.-H."/>
        </authorList>
    </citation>
    <scope>NUCLEOTIDE SEQUENCE [LARGE SCALE GENOMIC DNA]</scope>
    <source>
        <strain evidence="1 2">PS1R-30</strain>
    </source>
</reference>
<gene>
    <name evidence="1" type="ORF">WG901_04200</name>
</gene>
<dbReference type="RefSeq" id="WP_339585751.1">
    <property type="nucleotide sequence ID" value="NZ_JBBHJZ010000001.1"/>
</dbReference>
<sequence length="392" mass="44718">MLDAAQIIAEAENQVGVADTDVGVRGNLERLIAELGRDFPMSDDGEAYVRKMLLTDTVNRLEGLRWLRDFPEIAEEAIEAPVFLMGLPRSGTTYFQYLFDRDRRFRLMRTWESIMPSPPPGHDPASVTRRRAAWVEIQKGRAHFDGFEALHLYDEDGSDECHAFLEQSFGSAGLHNLYRVPGYFDYLLDEANLGETYRIHKRQLQLLQWKSERRPWALKYPNHVLAMDEILKVHSTAKMVMTHRDPVQTLASICKMTFNLRGMRSAGPVDKAEVGRDMLHFIGRHIDRIMAFDQGANGHRVVHVDYYALVADPVGEMFRIHEGIGVDTPEDVAETVRAWHAANPKNKRGANAYTWEEYGLDEGAVLERFGDYMRRFAIPRENDGLARIGALA</sequence>
<dbReference type="InterPro" id="IPR052736">
    <property type="entry name" value="Stf3_sulfotransferase"/>
</dbReference>
<dbReference type="Gene3D" id="3.40.50.300">
    <property type="entry name" value="P-loop containing nucleotide triphosphate hydrolases"/>
    <property type="match status" value="1"/>
</dbReference>
<dbReference type="SUPFAM" id="SSF52540">
    <property type="entry name" value="P-loop containing nucleoside triphosphate hydrolases"/>
    <property type="match status" value="1"/>
</dbReference>
<protein>
    <submittedName>
        <fullName evidence="1">Sulfotransferase</fullName>
        <ecNumber evidence="1">2.8.2.-</ecNumber>
    </submittedName>
</protein>
<dbReference type="InterPro" id="IPR027417">
    <property type="entry name" value="P-loop_NTPase"/>
</dbReference>
<name>A0ABU8RS56_9SPHN</name>
<organism evidence="1 2">
    <name type="scientific">Novosphingobium anseongense</name>
    <dbReference type="NCBI Taxonomy" id="3133436"/>
    <lineage>
        <taxon>Bacteria</taxon>
        <taxon>Pseudomonadati</taxon>
        <taxon>Pseudomonadota</taxon>
        <taxon>Alphaproteobacteria</taxon>
        <taxon>Sphingomonadales</taxon>
        <taxon>Sphingomonadaceae</taxon>
        <taxon>Novosphingobium</taxon>
    </lineage>
</organism>
<dbReference type="Pfam" id="PF13469">
    <property type="entry name" value="Sulfotransfer_3"/>
    <property type="match status" value="1"/>
</dbReference>
<comment type="caution">
    <text evidence="1">The sequence shown here is derived from an EMBL/GenBank/DDBJ whole genome shotgun (WGS) entry which is preliminary data.</text>
</comment>
<dbReference type="PANTHER" id="PTHR36451">
    <property type="entry name" value="PAPS-DEPENDENT SULFOTRANSFERASE STF3"/>
    <property type="match status" value="1"/>
</dbReference>